<organism evidence="7 8">
    <name type="scientific">Spodoptera exigua</name>
    <name type="common">Beet armyworm</name>
    <name type="synonym">Noctua fulgens</name>
    <dbReference type="NCBI Taxonomy" id="7107"/>
    <lineage>
        <taxon>Eukaryota</taxon>
        <taxon>Metazoa</taxon>
        <taxon>Ecdysozoa</taxon>
        <taxon>Arthropoda</taxon>
        <taxon>Hexapoda</taxon>
        <taxon>Insecta</taxon>
        <taxon>Pterygota</taxon>
        <taxon>Neoptera</taxon>
        <taxon>Endopterygota</taxon>
        <taxon>Lepidoptera</taxon>
        <taxon>Glossata</taxon>
        <taxon>Ditrysia</taxon>
        <taxon>Noctuoidea</taxon>
        <taxon>Noctuidae</taxon>
        <taxon>Amphipyrinae</taxon>
        <taxon>Spodoptera</taxon>
    </lineage>
</organism>
<dbReference type="InterPro" id="IPR006612">
    <property type="entry name" value="THAP_Znf"/>
</dbReference>
<keyword evidence="3" id="KW-0862">Zinc</keyword>
<keyword evidence="2 5" id="KW-0863">Zinc-finger</keyword>
<evidence type="ECO:0000256" key="4">
    <source>
        <dbReference type="ARBA" id="ARBA00023125"/>
    </source>
</evidence>
<reference evidence="7" key="1">
    <citation type="journal article" date="2021" name="G3 (Bethesda)">
        <title>Genome and transcriptome analysis of the beet armyworm Spodoptera exigua reveals targets for pest control. .</title>
        <authorList>
            <person name="Simon S."/>
            <person name="Breeschoten T."/>
            <person name="Jansen H.J."/>
            <person name="Dirks R.P."/>
            <person name="Schranz M.E."/>
            <person name="Ros V.I.D."/>
        </authorList>
    </citation>
    <scope>NUCLEOTIDE SEQUENCE</scope>
    <source>
        <strain evidence="7">TB_SE_WUR_2020</strain>
    </source>
</reference>
<sequence>MNSKGYKWCMVPQCTNTSLKTPNKVFIYVPNDKTMRYKWLTLARRDPKAVSVDTSIYFCEDHFDLPNDMDNFMEYHIMGSVSKIRMKPGCIPTKFECQADRRKRASDITERPYAQKKLRQELIQESIKDLEDRSNIKKPLEFKETSFRSSDNQQDEIFPECSEALFTNIEHEQYQEDNDKENDVFPECSQSILRISKKRKMGPCTMTNSQNTNYNSDTSIEEIMDSEEDECKKKFEVRTFKDIPKSPIKNKSDPDCCAAKKYFNALFSKDLKTVLNTQDELPPIYAQFEHD</sequence>
<protein>
    <recommendedName>
        <fullName evidence="6">THAP-type domain-containing protein</fullName>
    </recommendedName>
</protein>
<evidence type="ECO:0000259" key="6">
    <source>
        <dbReference type="PROSITE" id="PS50950"/>
    </source>
</evidence>
<dbReference type="GO" id="GO:0008270">
    <property type="term" value="F:zinc ion binding"/>
    <property type="evidence" value="ECO:0007669"/>
    <property type="project" value="UniProtKB-KW"/>
</dbReference>
<accession>A0A922MT53</accession>
<dbReference type="GO" id="GO:0003677">
    <property type="term" value="F:DNA binding"/>
    <property type="evidence" value="ECO:0007669"/>
    <property type="project" value="UniProtKB-UniRule"/>
</dbReference>
<dbReference type="Proteomes" id="UP000814243">
    <property type="component" value="Unassembled WGS sequence"/>
</dbReference>
<evidence type="ECO:0000256" key="5">
    <source>
        <dbReference type="PROSITE-ProRule" id="PRU00309"/>
    </source>
</evidence>
<evidence type="ECO:0000256" key="1">
    <source>
        <dbReference type="ARBA" id="ARBA00022723"/>
    </source>
</evidence>
<evidence type="ECO:0000256" key="2">
    <source>
        <dbReference type="ARBA" id="ARBA00022771"/>
    </source>
</evidence>
<evidence type="ECO:0000313" key="7">
    <source>
        <dbReference type="EMBL" id="KAH9642173.1"/>
    </source>
</evidence>
<evidence type="ECO:0000313" key="8">
    <source>
        <dbReference type="Proteomes" id="UP000814243"/>
    </source>
</evidence>
<keyword evidence="4 5" id="KW-0238">DNA-binding</keyword>
<keyword evidence="1" id="KW-0479">Metal-binding</keyword>
<feature type="domain" description="THAP-type" evidence="6">
    <location>
        <begin position="1"/>
        <end position="95"/>
    </location>
</feature>
<comment type="caution">
    <text evidence="7">The sequence shown here is derived from an EMBL/GenBank/DDBJ whole genome shotgun (WGS) entry which is preliminary data.</text>
</comment>
<proteinExistence type="predicted"/>
<dbReference type="EMBL" id="JACEFF010000198">
    <property type="protein sequence ID" value="KAH9642173.1"/>
    <property type="molecule type" value="Genomic_DNA"/>
</dbReference>
<gene>
    <name evidence="7" type="ORF">HF086_002329</name>
</gene>
<name>A0A922MT53_SPOEX</name>
<dbReference type="SUPFAM" id="SSF57716">
    <property type="entry name" value="Glucocorticoid receptor-like (DNA-binding domain)"/>
    <property type="match status" value="1"/>
</dbReference>
<dbReference type="AlphaFoldDB" id="A0A922MT53"/>
<dbReference type="Pfam" id="PF05485">
    <property type="entry name" value="THAP"/>
    <property type="match status" value="1"/>
</dbReference>
<dbReference type="PROSITE" id="PS50950">
    <property type="entry name" value="ZF_THAP"/>
    <property type="match status" value="1"/>
</dbReference>
<evidence type="ECO:0000256" key="3">
    <source>
        <dbReference type="ARBA" id="ARBA00022833"/>
    </source>
</evidence>